<protein>
    <submittedName>
        <fullName evidence="1">Xanthine dehydrogenase accessory factor</fullName>
    </submittedName>
</protein>
<gene>
    <name evidence="1" type="ORF">BXY41_104202</name>
</gene>
<evidence type="ECO:0000313" key="2">
    <source>
        <dbReference type="Proteomes" id="UP000237749"/>
    </source>
</evidence>
<dbReference type="NCBIfam" id="TIGR03309">
    <property type="entry name" value="matur_yqeB"/>
    <property type="match status" value="1"/>
</dbReference>
<organism evidence="1 2">
    <name type="scientific">Lacrimispora xylanisolvens</name>
    <dbReference type="NCBI Taxonomy" id="384636"/>
    <lineage>
        <taxon>Bacteria</taxon>
        <taxon>Bacillati</taxon>
        <taxon>Bacillota</taxon>
        <taxon>Clostridia</taxon>
        <taxon>Lachnospirales</taxon>
        <taxon>Lachnospiraceae</taxon>
        <taxon>Lacrimispora</taxon>
    </lineage>
</organism>
<dbReference type="RefSeq" id="WP_104436493.1">
    <property type="nucleotide sequence ID" value="NZ_PTJA01000004.1"/>
</dbReference>
<comment type="caution">
    <text evidence="1">The sequence shown here is derived from an EMBL/GenBank/DDBJ whole genome shotgun (WGS) entry which is preliminary data.</text>
</comment>
<dbReference type="Proteomes" id="UP000237749">
    <property type="component" value="Unassembled WGS sequence"/>
</dbReference>
<evidence type="ECO:0000313" key="1">
    <source>
        <dbReference type="EMBL" id="PPK81400.1"/>
    </source>
</evidence>
<name>A0A2S6HU83_9FIRM</name>
<dbReference type="InterPro" id="IPR017695">
    <property type="entry name" value="Se-dep_Mo_hydrolase_YqeB"/>
</dbReference>
<reference evidence="1 2" key="1">
    <citation type="submission" date="2018-02" db="EMBL/GenBank/DDBJ databases">
        <title>Genomic Encyclopedia of Archaeal and Bacterial Type Strains, Phase II (KMG-II): from individual species to whole genera.</title>
        <authorList>
            <person name="Goeker M."/>
        </authorList>
    </citation>
    <scope>NUCLEOTIDE SEQUENCE [LARGE SCALE GENOMIC DNA]</scope>
    <source>
        <strain evidence="1 2">DSM 3808</strain>
    </source>
</reference>
<accession>A0A2S6HU83</accession>
<proteinExistence type="predicted"/>
<sequence length="271" mass="28917">MKILIKGAGDLASGIACRLHRCGFLVVMTEKPVPTTVRRTVAFSRAVYEDRTKVEDITGILCRSMKEVEEALSNDQVAVVVDEECKIREKWNPDAVVDAIIAKKNLGTRITDADIVVGVGPGFTAGKDCHCVVETKRGHDLGRCIWNGSAIPNTGVPGIIGGYDKERIIRAVDNGVFHPAVTIGTVVQLNDVVGYVNDAPVLAQVGGVVRGLLQDGVTVFRGMKSGDIDPRGVTGHCYTISDKASAIGGGVLEAILSLQKKQLAQKERIST</sequence>
<keyword evidence="2" id="KW-1185">Reference proteome</keyword>
<dbReference type="AlphaFoldDB" id="A0A2S6HU83"/>
<dbReference type="EMBL" id="PTJA01000004">
    <property type="protein sequence ID" value="PPK81400.1"/>
    <property type="molecule type" value="Genomic_DNA"/>
</dbReference>
<dbReference type="OrthoDB" id="9815497at2"/>